<dbReference type="InterPro" id="IPR023214">
    <property type="entry name" value="HAD_sf"/>
</dbReference>
<sequence>MELFVSDLDGTLLNKNKEISDYSKKELNRLIEQGVNFTIASARTPATVVDILEGINIKIPVVLMNGVLIYDIAKQEYIKINKLEDTVVKGVLDILKKYDKNCFLYGIKDNHIFVYYRGIINNPEKDFYNERCEKKLKTFVKIDDYYSLLEEMEVINFVLFDDYEKIKAIYNELKLIEGLYVDYYKDIYGEGYYLDAYSSKASKANGIKELERYVNCDKLISFGDNVNDIPMFKISDECYAVENGAEELKRIATKVIESNEKDGVVKFISKYSS</sequence>
<evidence type="ECO:0000313" key="1">
    <source>
        <dbReference type="EMBL" id="ASW43840.1"/>
    </source>
</evidence>
<dbReference type="RefSeq" id="WP_119865975.1">
    <property type="nucleotide sequence ID" value="NZ_CP016786.1"/>
</dbReference>
<reference evidence="1 2" key="1">
    <citation type="submission" date="2016-08" db="EMBL/GenBank/DDBJ databases">
        <title>Complete Genome Sequence Of The Indigo Reducing Clostridium isatidis DSM15098.</title>
        <authorList>
            <person name="Little G.T."/>
            <person name="Minton N.P."/>
        </authorList>
    </citation>
    <scope>NUCLEOTIDE SEQUENCE [LARGE SCALE GENOMIC DNA]</scope>
    <source>
        <strain evidence="1 2">DSM 15098</strain>
    </source>
</reference>
<dbReference type="InterPro" id="IPR036412">
    <property type="entry name" value="HAD-like_sf"/>
</dbReference>
<name>A0A343JE82_9CLOT</name>
<dbReference type="PROSITE" id="PS01228">
    <property type="entry name" value="COF_1"/>
    <property type="match status" value="1"/>
</dbReference>
<dbReference type="EMBL" id="CP016786">
    <property type="protein sequence ID" value="ASW43840.1"/>
    <property type="molecule type" value="Genomic_DNA"/>
</dbReference>
<dbReference type="SUPFAM" id="SSF56784">
    <property type="entry name" value="HAD-like"/>
    <property type="match status" value="1"/>
</dbReference>
<dbReference type="Gene3D" id="3.30.1240.10">
    <property type="match status" value="1"/>
</dbReference>
<dbReference type="NCBIfam" id="TIGR00099">
    <property type="entry name" value="Cof-subfamily"/>
    <property type="match status" value="1"/>
</dbReference>
<dbReference type="GO" id="GO:0000287">
    <property type="term" value="F:magnesium ion binding"/>
    <property type="evidence" value="ECO:0007669"/>
    <property type="project" value="TreeGrafter"/>
</dbReference>
<evidence type="ECO:0000313" key="2">
    <source>
        <dbReference type="Proteomes" id="UP000264883"/>
    </source>
</evidence>
<dbReference type="PANTHER" id="PTHR10000">
    <property type="entry name" value="PHOSPHOSERINE PHOSPHATASE"/>
    <property type="match status" value="1"/>
</dbReference>
<dbReference type="Proteomes" id="UP000264883">
    <property type="component" value="Chromosome"/>
</dbReference>
<proteinExistence type="predicted"/>
<dbReference type="InterPro" id="IPR006379">
    <property type="entry name" value="HAD-SF_hydro_IIB"/>
</dbReference>
<dbReference type="NCBIfam" id="TIGR01484">
    <property type="entry name" value="HAD-SF-IIB"/>
    <property type="match status" value="1"/>
</dbReference>
<dbReference type="PANTHER" id="PTHR10000:SF8">
    <property type="entry name" value="HAD SUPERFAMILY HYDROLASE-LIKE, TYPE 3"/>
    <property type="match status" value="1"/>
</dbReference>
<accession>A0A343JE82</accession>
<dbReference type="Pfam" id="PF08282">
    <property type="entry name" value="Hydrolase_3"/>
    <property type="match status" value="1"/>
</dbReference>
<dbReference type="OrthoDB" id="9810101at2"/>
<keyword evidence="1" id="KW-0378">Hydrolase</keyword>
<dbReference type="KEGG" id="cia:BEN51_10195"/>
<dbReference type="GO" id="GO:0005829">
    <property type="term" value="C:cytosol"/>
    <property type="evidence" value="ECO:0007669"/>
    <property type="project" value="TreeGrafter"/>
</dbReference>
<dbReference type="GO" id="GO:0016791">
    <property type="term" value="F:phosphatase activity"/>
    <property type="evidence" value="ECO:0007669"/>
    <property type="project" value="TreeGrafter"/>
</dbReference>
<keyword evidence="2" id="KW-1185">Reference proteome</keyword>
<gene>
    <name evidence="1" type="ORF">BEN51_10195</name>
</gene>
<dbReference type="Gene3D" id="3.40.50.1000">
    <property type="entry name" value="HAD superfamily/HAD-like"/>
    <property type="match status" value="1"/>
</dbReference>
<organism evidence="1 2">
    <name type="scientific">Clostridium isatidis</name>
    <dbReference type="NCBI Taxonomy" id="182773"/>
    <lineage>
        <taxon>Bacteria</taxon>
        <taxon>Bacillati</taxon>
        <taxon>Bacillota</taxon>
        <taxon>Clostridia</taxon>
        <taxon>Eubacteriales</taxon>
        <taxon>Clostridiaceae</taxon>
        <taxon>Clostridium</taxon>
    </lineage>
</organism>
<dbReference type="AlphaFoldDB" id="A0A343JE82"/>
<dbReference type="InterPro" id="IPR000150">
    <property type="entry name" value="Cof"/>
</dbReference>
<protein>
    <submittedName>
        <fullName evidence="1">Hydrolase</fullName>
    </submittedName>
</protein>